<name>A0A1M6QAH7_9AQUI</name>
<accession>A0A1M6QAH7</accession>
<sequence>MDTVLDLGFAGLAGYALGYTIKRLMHFLFVLFGLYVLSLLWLESKGIITVEWKNLLHVFGGMFSGFNSFTQSILKKLAFSGTFAMGFFLGFKS</sequence>
<keyword evidence="8" id="KW-1185">Reference proteome</keyword>
<gene>
    <name evidence="7" type="ORF">SAMN05444391_0148</name>
</gene>
<dbReference type="RefSeq" id="WP_079653352.1">
    <property type="nucleotide sequence ID" value="NZ_LT670846.1"/>
</dbReference>
<evidence type="ECO:0000256" key="6">
    <source>
        <dbReference type="SAM" id="Phobius"/>
    </source>
</evidence>
<evidence type="ECO:0000313" key="7">
    <source>
        <dbReference type="EMBL" id="SHK17140.1"/>
    </source>
</evidence>
<keyword evidence="4 6" id="KW-1133">Transmembrane helix</keyword>
<dbReference type="GO" id="GO:0016020">
    <property type="term" value="C:membrane"/>
    <property type="evidence" value="ECO:0007669"/>
    <property type="project" value="UniProtKB-SubCell"/>
</dbReference>
<evidence type="ECO:0000256" key="1">
    <source>
        <dbReference type="ARBA" id="ARBA00004370"/>
    </source>
</evidence>
<organism evidence="7 8">
    <name type="scientific">Thermocrinis minervae</name>
    <dbReference type="NCBI Taxonomy" id="381751"/>
    <lineage>
        <taxon>Bacteria</taxon>
        <taxon>Pseudomonadati</taxon>
        <taxon>Aquificota</taxon>
        <taxon>Aquificia</taxon>
        <taxon>Aquificales</taxon>
        <taxon>Aquificaceae</taxon>
        <taxon>Thermocrinis</taxon>
    </lineage>
</organism>
<dbReference type="EMBL" id="LT670846">
    <property type="protein sequence ID" value="SHK17140.1"/>
    <property type="molecule type" value="Genomic_DNA"/>
</dbReference>
<dbReference type="STRING" id="381751.SAMN05444391_0148"/>
<evidence type="ECO:0000256" key="2">
    <source>
        <dbReference type="ARBA" id="ARBA00009160"/>
    </source>
</evidence>
<proteinExistence type="inferred from homology"/>
<dbReference type="Proteomes" id="UP000189810">
    <property type="component" value="Chromosome I"/>
</dbReference>
<keyword evidence="5 6" id="KW-0472">Membrane</keyword>
<dbReference type="InterPro" id="IPR007014">
    <property type="entry name" value="FUN14"/>
</dbReference>
<feature type="transmembrane region" description="Helical" evidence="6">
    <location>
        <begin position="24"/>
        <end position="42"/>
    </location>
</feature>
<keyword evidence="3 6" id="KW-0812">Transmembrane</keyword>
<comment type="subcellular location">
    <subcellularLocation>
        <location evidence="1">Membrane</location>
    </subcellularLocation>
</comment>
<dbReference type="OrthoDB" id="15655at2"/>
<evidence type="ECO:0000256" key="5">
    <source>
        <dbReference type="ARBA" id="ARBA00023136"/>
    </source>
</evidence>
<evidence type="ECO:0000256" key="3">
    <source>
        <dbReference type="ARBA" id="ARBA00022692"/>
    </source>
</evidence>
<comment type="similarity">
    <text evidence="2">Belongs to the FUN14 family.</text>
</comment>
<evidence type="ECO:0000313" key="8">
    <source>
        <dbReference type="Proteomes" id="UP000189810"/>
    </source>
</evidence>
<protein>
    <submittedName>
        <fullName evidence="7">Uncharacterized membrane protein, Fun14 family</fullName>
    </submittedName>
</protein>
<evidence type="ECO:0000256" key="4">
    <source>
        <dbReference type="ARBA" id="ARBA00022989"/>
    </source>
</evidence>
<dbReference type="Pfam" id="PF04930">
    <property type="entry name" value="FUN14"/>
    <property type="match status" value="1"/>
</dbReference>
<dbReference type="AlphaFoldDB" id="A0A1M6QAH7"/>
<reference evidence="7 8" key="1">
    <citation type="submission" date="2016-11" db="EMBL/GenBank/DDBJ databases">
        <authorList>
            <person name="Jaros S."/>
            <person name="Januszkiewicz K."/>
            <person name="Wedrychowicz H."/>
        </authorList>
    </citation>
    <scope>NUCLEOTIDE SEQUENCE [LARGE SCALE GENOMIC DNA]</scope>
    <source>
        <strain evidence="7 8">DSM 19557</strain>
    </source>
</reference>